<keyword evidence="4 7" id="KW-1133">Transmembrane helix</keyword>
<name>A0A8B7YCV4_ACAPL</name>
<accession>A0A8B7YCV4</accession>
<evidence type="ECO:0000256" key="2">
    <source>
        <dbReference type="ARBA" id="ARBA00009565"/>
    </source>
</evidence>
<dbReference type="AlphaFoldDB" id="A0A8B7YCV4"/>
<feature type="compositionally biased region" description="Low complexity" evidence="6">
    <location>
        <begin position="27"/>
        <end position="49"/>
    </location>
</feature>
<dbReference type="KEGG" id="aplc:110979527"/>
<keyword evidence="5 7" id="KW-0472">Membrane</keyword>
<dbReference type="OrthoDB" id="10071849at2759"/>
<feature type="transmembrane region" description="Helical" evidence="7">
    <location>
        <begin position="204"/>
        <end position="228"/>
    </location>
</feature>
<dbReference type="GeneID" id="110979527"/>
<evidence type="ECO:0000256" key="4">
    <source>
        <dbReference type="ARBA" id="ARBA00022989"/>
    </source>
</evidence>
<evidence type="ECO:0000256" key="3">
    <source>
        <dbReference type="ARBA" id="ARBA00022692"/>
    </source>
</evidence>
<dbReference type="Pfam" id="PF04103">
    <property type="entry name" value="CD20"/>
    <property type="match status" value="1"/>
</dbReference>
<dbReference type="OMA" id="ICFYLPA"/>
<evidence type="ECO:0000256" key="6">
    <source>
        <dbReference type="SAM" id="MobiDB-lite"/>
    </source>
</evidence>
<proteinExistence type="inferred from homology"/>
<evidence type="ECO:0000313" key="8">
    <source>
        <dbReference type="Proteomes" id="UP000694845"/>
    </source>
</evidence>
<feature type="transmembrane region" description="Helical" evidence="7">
    <location>
        <begin position="167"/>
        <end position="192"/>
    </location>
</feature>
<feature type="region of interest" description="Disordered" evidence="6">
    <location>
        <begin position="1"/>
        <end position="49"/>
    </location>
</feature>
<gene>
    <name evidence="9" type="primary">LOC110979527</name>
</gene>
<dbReference type="PANTHER" id="PTHR23320:SF165">
    <property type="entry name" value="MARVEL DOMAIN-CONTAINING PROTEIN"/>
    <property type="match status" value="1"/>
</dbReference>
<feature type="compositionally biased region" description="Basic and acidic residues" evidence="6">
    <location>
        <begin position="1"/>
        <end position="23"/>
    </location>
</feature>
<keyword evidence="8" id="KW-1185">Reference proteome</keyword>
<dbReference type="InterPro" id="IPR030417">
    <property type="entry name" value="MS4A"/>
</dbReference>
<evidence type="ECO:0000256" key="7">
    <source>
        <dbReference type="SAM" id="Phobius"/>
    </source>
</evidence>
<feature type="transmembrane region" description="Helical" evidence="7">
    <location>
        <begin position="107"/>
        <end position="128"/>
    </location>
</feature>
<organism evidence="8 9">
    <name type="scientific">Acanthaster planci</name>
    <name type="common">Crown-of-thorns starfish</name>
    <dbReference type="NCBI Taxonomy" id="133434"/>
    <lineage>
        <taxon>Eukaryota</taxon>
        <taxon>Metazoa</taxon>
        <taxon>Echinodermata</taxon>
        <taxon>Eleutherozoa</taxon>
        <taxon>Asterozoa</taxon>
        <taxon>Asteroidea</taxon>
        <taxon>Valvatacea</taxon>
        <taxon>Valvatida</taxon>
        <taxon>Acanthasteridae</taxon>
        <taxon>Acanthaster</taxon>
    </lineage>
</organism>
<sequence>MVKKIKREDSNQPTIRVEHDREFASTQQQGPRPPRQQQRQQQQQQYEVQRQQPVMQQHQLYRANGLSPQPQLYPAARSSPDHGTVILGPVVPTSPARRYRAKTAKTLGSLQIVICIVSAVLGVVAAAINTWGALVGLPIWAGICFYLPAGILGVLSTKPTNMQNCVINSCLVMSVFSAVVAGCSATVAGIAAANEYHHDGYSSYWVVGNGIIDILVCITALGEMVVAITQSTYCCRHRCACCQSPPSRQPNQTVRFETPVRYVTGNNPTVQLAMPYQQHQQQPPGYHVEGIVPLQNAPRNVQPHHPNTVGDYLATQRVDTTIELPAYTDSPPPSYTLSTGHM</sequence>
<keyword evidence="3 7" id="KW-0812">Transmembrane</keyword>
<comment type="subcellular location">
    <subcellularLocation>
        <location evidence="1">Membrane</location>
        <topology evidence="1">Multi-pass membrane protein</topology>
    </subcellularLocation>
</comment>
<dbReference type="Proteomes" id="UP000694845">
    <property type="component" value="Unplaced"/>
</dbReference>
<dbReference type="PANTHER" id="PTHR23320">
    <property type="entry name" value="MEMBRANE-SPANNING 4-DOMAINS SUBFAMILY A MS4A -RELATED"/>
    <property type="match status" value="1"/>
</dbReference>
<dbReference type="RefSeq" id="XP_022091084.1">
    <property type="nucleotide sequence ID" value="XM_022235392.1"/>
</dbReference>
<evidence type="ECO:0000256" key="1">
    <source>
        <dbReference type="ARBA" id="ARBA00004141"/>
    </source>
</evidence>
<feature type="transmembrane region" description="Helical" evidence="7">
    <location>
        <begin position="134"/>
        <end position="155"/>
    </location>
</feature>
<evidence type="ECO:0000256" key="5">
    <source>
        <dbReference type="ARBA" id="ARBA00023136"/>
    </source>
</evidence>
<dbReference type="InterPro" id="IPR007237">
    <property type="entry name" value="CD20-like"/>
</dbReference>
<reference evidence="9" key="1">
    <citation type="submission" date="2025-08" db="UniProtKB">
        <authorList>
            <consortium name="RefSeq"/>
        </authorList>
    </citation>
    <scope>IDENTIFICATION</scope>
</reference>
<evidence type="ECO:0000313" key="9">
    <source>
        <dbReference type="RefSeq" id="XP_022091084.1"/>
    </source>
</evidence>
<protein>
    <submittedName>
        <fullName evidence="9">Uncharacterized protein LOC110979527</fullName>
    </submittedName>
</protein>
<comment type="similarity">
    <text evidence="2">Belongs to the MS4A family.</text>
</comment>